<keyword evidence="5" id="KW-1185">Reference proteome</keyword>
<accession>A0A2T0XDK7</accession>
<gene>
    <name evidence="4" type="ORF">DFO77_11425</name>
</gene>
<dbReference type="EMBL" id="QPIZ01000014">
    <property type="protein sequence ID" value="RCW32699.1"/>
    <property type="molecule type" value="Genomic_DNA"/>
</dbReference>
<feature type="domain" description="Outer membrane protein beta-barrel" evidence="3">
    <location>
        <begin position="9"/>
        <end position="187"/>
    </location>
</feature>
<evidence type="ECO:0000313" key="4">
    <source>
        <dbReference type="EMBL" id="RCW32699.1"/>
    </source>
</evidence>
<evidence type="ECO:0000256" key="1">
    <source>
        <dbReference type="ARBA" id="ARBA00022729"/>
    </source>
</evidence>
<reference evidence="4 5" key="1">
    <citation type="submission" date="2018-07" db="EMBL/GenBank/DDBJ databases">
        <title>Freshwater and sediment microbial communities from various areas in North America, analyzing microbe dynamics in response to fracking.</title>
        <authorList>
            <person name="Lamendella R."/>
        </authorList>
    </citation>
    <scope>NUCLEOTIDE SEQUENCE [LARGE SCALE GENOMIC DNA]</scope>
    <source>
        <strain evidence="4 5">160A</strain>
    </source>
</reference>
<comment type="caution">
    <text evidence="4">The sequence shown here is derived from an EMBL/GenBank/DDBJ whole genome shotgun (WGS) entry which is preliminary data.</text>
</comment>
<dbReference type="Proteomes" id="UP000252733">
    <property type="component" value="Unassembled WGS sequence"/>
</dbReference>
<dbReference type="Pfam" id="PF13505">
    <property type="entry name" value="OMP_b-brl"/>
    <property type="match status" value="1"/>
</dbReference>
<protein>
    <submittedName>
        <fullName evidence="4">Outer membrane protein with beta-barrel domain</fullName>
    </submittedName>
</protein>
<sequence length="202" mass="22850">MEKKLHLILILILAASAIRAQYNADSWLISPKISFADYSDSDNYDGYSISKIPPTSFFVERGINDYFSAGGFIGYNRDKYNNDTIPNNELRYSTFSTGAVATIHYAHWIEALSGYKWFLGDFDFYVSGVAQLAFEKSTEESVWNTETEAFENNKESDVKVRIRPIFGLRYFLTDRFSMLIEVGRGNPGMVTTGVSWNVGAGF</sequence>
<feature type="signal peptide" evidence="2">
    <location>
        <begin position="1"/>
        <end position="20"/>
    </location>
</feature>
<evidence type="ECO:0000313" key="5">
    <source>
        <dbReference type="Proteomes" id="UP000252733"/>
    </source>
</evidence>
<feature type="chain" id="PRO_5030056618" evidence="2">
    <location>
        <begin position="21"/>
        <end position="202"/>
    </location>
</feature>
<proteinExistence type="predicted"/>
<dbReference type="InterPro" id="IPR027385">
    <property type="entry name" value="Beta-barrel_OMP"/>
</dbReference>
<name>A0A2T0XDK7_9BACT</name>
<evidence type="ECO:0000259" key="3">
    <source>
        <dbReference type="Pfam" id="PF13505"/>
    </source>
</evidence>
<dbReference type="RefSeq" id="WP_106153882.1">
    <property type="nucleotide sequence ID" value="NZ_PVTS01000013.1"/>
</dbReference>
<evidence type="ECO:0000256" key="2">
    <source>
        <dbReference type="SAM" id="SignalP"/>
    </source>
</evidence>
<organism evidence="4 5">
    <name type="scientific">Marinilabilia salmonicolor</name>
    <dbReference type="NCBI Taxonomy" id="989"/>
    <lineage>
        <taxon>Bacteria</taxon>
        <taxon>Pseudomonadati</taxon>
        <taxon>Bacteroidota</taxon>
        <taxon>Bacteroidia</taxon>
        <taxon>Marinilabiliales</taxon>
        <taxon>Marinilabiliaceae</taxon>
        <taxon>Marinilabilia</taxon>
    </lineage>
</organism>
<dbReference type="OrthoDB" id="1119282at2"/>
<dbReference type="AlphaFoldDB" id="A0A2T0XDK7"/>
<keyword evidence="1 2" id="KW-0732">Signal</keyword>